<dbReference type="GO" id="GO:0061630">
    <property type="term" value="F:ubiquitin protein ligase activity"/>
    <property type="evidence" value="ECO:0007669"/>
    <property type="project" value="UniProtKB-EC"/>
</dbReference>
<keyword evidence="3" id="KW-0012">Acyltransferase</keyword>
<keyword evidence="4" id="KW-1185">Reference proteome</keyword>
<dbReference type="Pfam" id="PF08005">
    <property type="entry name" value="PHR"/>
    <property type="match status" value="1"/>
</dbReference>
<evidence type="ECO:0000313" key="3">
    <source>
        <dbReference type="EMBL" id="CAG2199235.1"/>
    </source>
</evidence>
<dbReference type="GO" id="GO:0005634">
    <property type="term" value="C:nucleus"/>
    <property type="evidence" value="ECO:0007669"/>
    <property type="project" value="TreeGrafter"/>
</dbReference>
<dbReference type="SUPFAM" id="SSF81296">
    <property type="entry name" value="E set domains"/>
    <property type="match status" value="1"/>
</dbReference>
<feature type="domain" description="PHR" evidence="2">
    <location>
        <begin position="345"/>
        <end position="473"/>
    </location>
</feature>
<dbReference type="GO" id="GO:0007411">
    <property type="term" value="P:axon guidance"/>
    <property type="evidence" value="ECO:0007669"/>
    <property type="project" value="TreeGrafter"/>
</dbReference>
<dbReference type="InterPro" id="IPR038648">
    <property type="entry name" value="PHR_sf"/>
</dbReference>
<dbReference type="EMBL" id="CAJPWZ010000720">
    <property type="protein sequence ID" value="CAG2199235.1"/>
    <property type="molecule type" value="Genomic_DNA"/>
</dbReference>
<feature type="repeat" description="Filamin" evidence="1">
    <location>
        <begin position="956"/>
        <end position="1012"/>
    </location>
</feature>
<sequence length="1146" mass="128459">MHNYVLKRKLWKFGLWTENIYKEELFHKRNLANEYRVERLISRKLEKRKVQAFNLSLDEVEATLVQNLTIIKPELTSIYKCRRPENLEETIAACPITTSHRTVTESEKLAECIGKTQDLLRTILAEEVQPSTKVRVYLSEPGSHSLFHQLEEEVLNECHITFRACFHAFYPTGNLKWLCLCDLLGMLDPEMLNINGYGRLLAAVMEAMCHPTIRLTNIMPINSEPMTEEILRRQSVVMDDNTNSMARIHDQHRFPLLVSHMTYRMEMAGLGGNQVSFREVLDKLLTVITLPVRQELDRDKPSYPSVLVDNTCALLSTIISELSATSIGLEMDLSSTPTPLLVTPNRFTRTSQSASWNTGNGSPDAIAFSVDKSGIVIAGVCIYGGAGQYQYELELLDDISGGQSETSPAQRWNSLELVKGCYGPEDCVNDIAEIKFDRPVSIKEGLKYTLRLKNHGPKTLNGDGGMNKVKCPDVPAKMVKINNKSNKTLAELQARKNAIDIVGAICRMATDMLHRANSLPPEIVTRILGNSHLFSSLIPMILAHIGPVASQDPRGSVQVLGMIQEILPAVASLNNHISPAPEMDEPATEINGGTTSQHYAIVERTPIQTSYSVTFPEQVKWMAVEFDPGCGTAQTEDVLQLLIPTRLGPEEVSSPPANRNEETKTNRKYCSVFKKFSGADNWPKQALILPGNKVVFSLETASDYVKDEKACFFGFKCVVVGYEWKTRPEEIIAQLERELSYLGGMCAGSLIKKDILLPPVTVEELEEDMEYIEEGSLMVFNEHSKLLGKGFALSHPPSIMQALEGNLPFCWQSNERSFLKDFIACNPGTSGGRIARWLQPDSYLDPSQCELVYNKEDLRCSWPALLTVNTKDQYGNLVQVSNLKVEVKAIPVDQGIMGDDSKKMRRLSRPDNSNMTFGGHPPPCLDVPYEPTIKDKKDIFHAICMMKPYENYSFEELRVAAPAVPRPSENMLVRSNNDGTYLVNWTPGSVGLYSIHVTIDGFDTGEVYKVDVKDPPQGITPPSQTEKKPHHTNKLRKFVQKYSSGLRARTNPSLQSEQIGVIPPEGIIAFVDEIHNDDGVWLRLSQESIREHCTNGHIEGWVLQYNQHLGKTLLVPVEEPKSIAKEIIKETIRRNLKAEATKHRRG</sequence>
<dbReference type="Gene3D" id="2.60.120.820">
    <property type="entry name" value="PHR domain"/>
    <property type="match status" value="1"/>
</dbReference>
<dbReference type="InterPro" id="IPR012983">
    <property type="entry name" value="PHR"/>
</dbReference>
<accession>A0A8S3QUL9</accession>
<dbReference type="EC" id="2.3.2.33" evidence="3"/>
<comment type="caution">
    <text evidence="3">The sequence shown here is derived from an EMBL/GenBank/DDBJ whole genome shotgun (WGS) entry which is preliminary data.</text>
</comment>
<dbReference type="PANTHER" id="PTHR45943:SF1">
    <property type="entry name" value="E3 UBIQUITIN-PROTEIN LIGASE MYCBP2"/>
    <property type="match status" value="1"/>
</dbReference>
<name>A0A8S3QUL9_MYTED</name>
<keyword evidence="3" id="KW-0808">Transferase</keyword>
<dbReference type="InterPro" id="IPR013783">
    <property type="entry name" value="Ig-like_fold"/>
</dbReference>
<dbReference type="GO" id="GO:0005886">
    <property type="term" value="C:plasma membrane"/>
    <property type="evidence" value="ECO:0007669"/>
    <property type="project" value="TreeGrafter"/>
</dbReference>
<dbReference type="InterPro" id="IPR017868">
    <property type="entry name" value="Filamin/ABP280_repeat-like"/>
</dbReference>
<proteinExistence type="predicted"/>
<gene>
    <name evidence="3" type="ORF">MEDL_13974</name>
</gene>
<dbReference type="OrthoDB" id="6050183at2759"/>
<dbReference type="GO" id="GO:0008582">
    <property type="term" value="P:regulation of synaptic assembly at neuromuscular junction"/>
    <property type="evidence" value="ECO:0007669"/>
    <property type="project" value="TreeGrafter"/>
</dbReference>
<dbReference type="PANTHER" id="PTHR45943">
    <property type="entry name" value="E3 UBIQUITIN-PROTEIN LIGASE MYCBP2"/>
    <property type="match status" value="1"/>
</dbReference>
<protein>
    <submittedName>
        <fullName evidence="3">MYCBP2</fullName>
        <ecNumber evidence="3">2.3.2.33</ecNumber>
    </submittedName>
</protein>
<dbReference type="PROSITE" id="PS50194">
    <property type="entry name" value="FILAMIN_REPEAT"/>
    <property type="match status" value="1"/>
</dbReference>
<dbReference type="AlphaFoldDB" id="A0A8S3QUL9"/>
<organism evidence="3 4">
    <name type="scientific">Mytilus edulis</name>
    <name type="common">Blue mussel</name>
    <dbReference type="NCBI Taxonomy" id="6550"/>
    <lineage>
        <taxon>Eukaryota</taxon>
        <taxon>Metazoa</taxon>
        <taxon>Spiralia</taxon>
        <taxon>Lophotrochozoa</taxon>
        <taxon>Mollusca</taxon>
        <taxon>Bivalvia</taxon>
        <taxon>Autobranchia</taxon>
        <taxon>Pteriomorphia</taxon>
        <taxon>Mytilida</taxon>
        <taxon>Mytiloidea</taxon>
        <taxon>Mytilidae</taxon>
        <taxon>Mytilinae</taxon>
        <taxon>Mytilus</taxon>
    </lineage>
</organism>
<evidence type="ECO:0000259" key="2">
    <source>
        <dbReference type="Pfam" id="PF08005"/>
    </source>
</evidence>
<dbReference type="Pfam" id="PF00630">
    <property type="entry name" value="Filamin"/>
    <property type="match status" value="1"/>
</dbReference>
<dbReference type="InterPro" id="IPR014756">
    <property type="entry name" value="Ig_E-set"/>
</dbReference>
<evidence type="ECO:0000313" key="4">
    <source>
        <dbReference type="Proteomes" id="UP000683360"/>
    </source>
</evidence>
<evidence type="ECO:0000256" key="1">
    <source>
        <dbReference type="PROSITE-ProRule" id="PRU00087"/>
    </source>
</evidence>
<reference evidence="3" key="1">
    <citation type="submission" date="2021-03" db="EMBL/GenBank/DDBJ databases">
        <authorList>
            <person name="Bekaert M."/>
        </authorList>
    </citation>
    <scope>NUCLEOTIDE SEQUENCE</scope>
</reference>
<dbReference type="Gene3D" id="2.60.40.10">
    <property type="entry name" value="Immunoglobulins"/>
    <property type="match status" value="1"/>
</dbReference>
<dbReference type="Proteomes" id="UP000683360">
    <property type="component" value="Unassembled WGS sequence"/>
</dbReference>